<evidence type="ECO:0000313" key="2">
    <source>
        <dbReference type="EMBL" id="QEL18857.1"/>
    </source>
</evidence>
<protein>
    <submittedName>
        <fullName evidence="2">Uncharacterized protein</fullName>
    </submittedName>
</protein>
<feature type="transmembrane region" description="Helical" evidence="1">
    <location>
        <begin position="33"/>
        <end position="53"/>
    </location>
</feature>
<dbReference type="Proteomes" id="UP000324974">
    <property type="component" value="Chromosome"/>
</dbReference>
<sequence>MIELLLLYRLCKRIGQIAREKGRRAVGYQFMTIAFWFGGELLTAFVLAALLFVRGGEEMLHEYELLVYVAALLGAGLGAWTAFEIAKRLPHLADAVEAIDEDGISQR</sequence>
<keyword evidence="1" id="KW-1133">Transmembrane helix</keyword>
<evidence type="ECO:0000313" key="3">
    <source>
        <dbReference type="Proteomes" id="UP000324974"/>
    </source>
</evidence>
<dbReference type="RefSeq" id="WP_149113308.1">
    <property type="nucleotide sequence ID" value="NZ_CP042425.1"/>
</dbReference>
<dbReference type="EMBL" id="CP042425">
    <property type="protein sequence ID" value="QEL18857.1"/>
    <property type="molecule type" value="Genomic_DNA"/>
</dbReference>
<dbReference type="AlphaFoldDB" id="A0A5C1AKZ3"/>
<keyword evidence="1" id="KW-0472">Membrane</keyword>
<accession>A0A5C1AKZ3</accession>
<organism evidence="2 3">
    <name type="scientific">Limnoglobus roseus</name>
    <dbReference type="NCBI Taxonomy" id="2598579"/>
    <lineage>
        <taxon>Bacteria</taxon>
        <taxon>Pseudomonadati</taxon>
        <taxon>Planctomycetota</taxon>
        <taxon>Planctomycetia</taxon>
        <taxon>Gemmatales</taxon>
        <taxon>Gemmataceae</taxon>
        <taxon>Limnoglobus</taxon>
    </lineage>
</organism>
<reference evidence="3" key="1">
    <citation type="submission" date="2019-08" db="EMBL/GenBank/DDBJ databases">
        <title>Limnoglobus roseus gen. nov., sp. nov., a novel freshwater planctomycete with a giant genome from the family Gemmataceae.</title>
        <authorList>
            <person name="Kulichevskaya I.S."/>
            <person name="Naumoff D.G."/>
            <person name="Miroshnikov K."/>
            <person name="Ivanova A."/>
            <person name="Philippov D.A."/>
            <person name="Hakobyan A."/>
            <person name="Rijpstra I.C."/>
            <person name="Sinninghe Damste J.S."/>
            <person name="Liesack W."/>
            <person name="Dedysh S.N."/>
        </authorList>
    </citation>
    <scope>NUCLEOTIDE SEQUENCE [LARGE SCALE GENOMIC DNA]</scope>
    <source>
        <strain evidence="3">PX52</strain>
    </source>
</reference>
<keyword evidence="1" id="KW-0812">Transmembrane</keyword>
<dbReference type="KEGG" id="lrs:PX52LOC_05898"/>
<evidence type="ECO:0000256" key="1">
    <source>
        <dbReference type="SAM" id="Phobius"/>
    </source>
</evidence>
<gene>
    <name evidence="2" type="ORF">PX52LOC_05898</name>
</gene>
<name>A0A5C1AKZ3_9BACT</name>
<proteinExistence type="predicted"/>
<keyword evidence="3" id="KW-1185">Reference proteome</keyword>
<feature type="transmembrane region" description="Helical" evidence="1">
    <location>
        <begin position="65"/>
        <end position="83"/>
    </location>
</feature>